<dbReference type="EMBL" id="LDAU01000166">
    <property type="protein sequence ID" value="KRX01743.1"/>
    <property type="molecule type" value="Genomic_DNA"/>
</dbReference>
<keyword evidence="2" id="KW-0732">Signal</keyword>
<dbReference type="AlphaFoldDB" id="A0A0V0QHM5"/>
<evidence type="ECO:0000256" key="1">
    <source>
        <dbReference type="SAM" id="Phobius"/>
    </source>
</evidence>
<dbReference type="Proteomes" id="UP000054937">
    <property type="component" value="Unassembled WGS sequence"/>
</dbReference>
<proteinExistence type="predicted"/>
<gene>
    <name evidence="3" type="ORF">PPERSA_01613</name>
</gene>
<reference evidence="3 4" key="1">
    <citation type="journal article" date="2015" name="Sci. Rep.">
        <title>Genome of the facultative scuticociliatosis pathogen Pseudocohnilembus persalinus provides insight into its virulence through horizontal gene transfer.</title>
        <authorList>
            <person name="Xiong J."/>
            <person name="Wang G."/>
            <person name="Cheng J."/>
            <person name="Tian M."/>
            <person name="Pan X."/>
            <person name="Warren A."/>
            <person name="Jiang C."/>
            <person name="Yuan D."/>
            <person name="Miao W."/>
        </authorList>
    </citation>
    <scope>NUCLEOTIDE SEQUENCE [LARGE SCALE GENOMIC DNA]</scope>
    <source>
        <strain evidence="3">36N120E</strain>
    </source>
</reference>
<evidence type="ECO:0000256" key="2">
    <source>
        <dbReference type="SAM" id="SignalP"/>
    </source>
</evidence>
<keyword evidence="1" id="KW-0812">Transmembrane</keyword>
<accession>A0A0V0QHM5</accession>
<evidence type="ECO:0000313" key="4">
    <source>
        <dbReference type="Proteomes" id="UP000054937"/>
    </source>
</evidence>
<feature type="transmembrane region" description="Helical" evidence="1">
    <location>
        <begin position="198"/>
        <end position="220"/>
    </location>
</feature>
<sequence length="322" mass="37953">MNKFTIFVLLSLFFIQTICDENTYIKHDTHALSQQNKYEQDQKQANQSSINLNDENKDHFSQKSFTNDLPIKRISSTLKQYNEYKSKLEIDSKFEVYHNQEEFDSTDNWRQANEMIQKAKDQCTEEINICNKDKICYVMNFEYFECLDQNYYPVGQAYVSLSCTQIAGSYVKFNQQQNWKDLKNCYNSVFGSEYWERYYQLKCLAVLCLLAFICIFFINIDTRQAMKIKIVQDDNLQINGLEQQQTFQNLKKRNVLNIIKSPGSDICQDVDCISQAESQQPQNLQKNNSYLLNLSSRNNSTNQKKDIIINSHQNPVHLKIHQ</sequence>
<dbReference type="InParanoid" id="A0A0V0QHM5"/>
<organism evidence="3 4">
    <name type="scientific">Pseudocohnilembus persalinus</name>
    <name type="common">Ciliate</name>
    <dbReference type="NCBI Taxonomy" id="266149"/>
    <lineage>
        <taxon>Eukaryota</taxon>
        <taxon>Sar</taxon>
        <taxon>Alveolata</taxon>
        <taxon>Ciliophora</taxon>
        <taxon>Intramacronucleata</taxon>
        <taxon>Oligohymenophorea</taxon>
        <taxon>Scuticociliatia</taxon>
        <taxon>Philasterida</taxon>
        <taxon>Pseudocohnilembidae</taxon>
        <taxon>Pseudocohnilembus</taxon>
    </lineage>
</organism>
<keyword evidence="4" id="KW-1185">Reference proteome</keyword>
<keyword evidence="1" id="KW-1133">Transmembrane helix</keyword>
<evidence type="ECO:0008006" key="5">
    <source>
        <dbReference type="Google" id="ProtNLM"/>
    </source>
</evidence>
<feature type="chain" id="PRO_5006867453" description="Transmembrane protein" evidence="2">
    <location>
        <begin position="20"/>
        <end position="322"/>
    </location>
</feature>
<protein>
    <recommendedName>
        <fullName evidence="5">Transmembrane protein</fullName>
    </recommendedName>
</protein>
<feature type="signal peptide" evidence="2">
    <location>
        <begin position="1"/>
        <end position="19"/>
    </location>
</feature>
<name>A0A0V0QHM5_PSEPJ</name>
<comment type="caution">
    <text evidence="3">The sequence shown here is derived from an EMBL/GenBank/DDBJ whole genome shotgun (WGS) entry which is preliminary data.</text>
</comment>
<keyword evidence="1" id="KW-0472">Membrane</keyword>
<evidence type="ECO:0000313" key="3">
    <source>
        <dbReference type="EMBL" id="KRX01743.1"/>
    </source>
</evidence>